<dbReference type="AlphaFoldDB" id="A0A6J7KCX7"/>
<gene>
    <name evidence="1" type="ORF">UFOPK3828_00513</name>
</gene>
<proteinExistence type="predicted"/>
<dbReference type="EMBL" id="CAFBNP010000078">
    <property type="protein sequence ID" value="CAB4953415.1"/>
    <property type="molecule type" value="Genomic_DNA"/>
</dbReference>
<evidence type="ECO:0000313" key="1">
    <source>
        <dbReference type="EMBL" id="CAB4953415.1"/>
    </source>
</evidence>
<organism evidence="1">
    <name type="scientific">freshwater metagenome</name>
    <dbReference type="NCBI Taxonomy" id="449393"/>
    <lineage>
        <taxon>unclassified sequences</taxon>
        <taxon>metagenomes</taxon>
        <taxon>ecological metagenomes</taxon>
    </lineage>
</organism>
<reference evidence="1" key="1">
    <citation type="submission" date="2020-05" db="EMBL/GenBank/DDBJ databases">
        <authorList>
            <person name="Chiriac C."/>
            <person name="Salcher M."/>
            <person name="Ghai R."/>
            <person name="Kavagutti S V."/>
        </authorList>
    </citation>
    <scope>NUCLEOTIDE SEQUENCE</scope>
</reference>
<name>A0A6J7KCX7_9ZZZZ</name>
<accession>A0A6J7KCX7</accession>
<sequence length="137" mass="14488">MSSTRFGSIITRRTSSGVERISIETISELIIEDLPAPVAPATNRCGIFAKFAQIKFPSTSLPRAITIGWVSFPAIGERSTSPNATISRSVFGISIPTADLPGIGERIRTSPLATAYEIFLASAVIASTFTPLPSSTS</sequence>
<protein>
    <submittedName>
        <fullName evidence="1">Unannotated protein</fullName>
    </submittedName>
</protein>